<dbReference type="Gene3D" id="3.40.50.1000">
    <property type="entry name" value="HAD superfamily/HAD-like"/>
    <property type="match status" value="1"/>
</dbReference>
<dbReference type="InterPro" id="IPR023214">
    <property type="entry name" value="HAD_sf"/>
</dbReference>
<dbReference type="InterPro" id="IPR051806">
    <property type="entry name" value="HAD-like_SPP"/>
</dbReference>
<dbReference type="InterPro" id="IPR006439">
    <property type="entry name" value="HAD-SF_hydro_IA"/>
</dbReference>
<evidence type="ECO:0000313" key="2">
    <source>
        <dbReference type="Proteomes" id="UP001501509"/>
    </source>
</evidence>
<dbReference type="RefSeq" id="WP_344537929.1">
    <property type="nucleotide sequence ID" value="NZ_BAAATD010000001.1"/>
</dbReference>
<dbReference type="PANTHER" id="PTHR43481">
    <property type="entry name" value="FRUCTOSE-1-PHOSPHATE PHOSPHATASE"/>
    <property type="match status" value="1"/>
</dbReference>
<keyword evidence="2" id="KW-1185">Reference proteome</keyword>
<dbReference type="NCBIfam" id="TIGR01549">
    <property type="entry name" value="HAD-SF-IA-v1"/>
    <property type="match status" value="1"/>
</dbReference>
<dbReference type="InterPro" id="IPR023198">
    <property type="entry name" value="PGP-like_dom2"/>
</dbReference>
<dbReference type="Pfam" id="PF00702">
    <property type="entry name" value="Hydrolase"/>
    <property type="match status" value="1"/>
</dbReference>
<dbReference type="Proteomes" id="UP001501509">
    <property type="component" value="Unassembled WGS sequence"/>
</dbReference>
<comment type="caution">
    <text evidence="1">The sequence shown here is derived from an EMBL/GenBank/DDBJ whole genome shotgun (WGS) entry which is preliminary data.</text>
</comment>
<dbReference type="InterPro" id="IPR036412">
    <property type="entry name" value="HAD-like_sf"/>
</dbReference>
<dbReference type="SFLD" id="SFLDS00003">
    <property type="entry name" value="Haloacid_Dehalogenase"/>
    <property type="match status" value="1"/>
</dbReference>
<gene>
    <name evidence="1" type="primary">hxpA</name>
    <name evidence="1" type="ORF">GCM10010411_09210</name>
</gene>
<dbReference type="Gene3D" id="1.10.150.240">
    <property type="entry name" value="Putative phosphatase, domain 2"/>
    <property type="match status" value="1"/>
</dbReference>
<dbReference type="NCBIfam" id="TIGR01509">
    <property type="entry name" value="HAD-SF-IA-v3"/>
    <property type="match status" value="1"/>
</dbReference>
<protein>
    <submittedName>
        <fullName evidence="1">Hexitol phosphatase HxpA</fullName>
    </submittedName>
</protein>
<evidence type="ECO:0000313" key="1">
    <source>
        <dbReference type="EMBL" id="GAA2578842.1"/>
    </source>
</evidence>
<dbReference type="SFLD" id="SFLDG01135">
    <property type="entry name" value="C1.5.6:_HAD__Beta-PGM__Phospha"/>
    <property type="match status" value="1"/>
</dbReference>
<accession>A0ABN3PCG0</accession>
<proteinExistence type="predicted"/>
<organism evidence="1 2">
    <name type="scientific">Actinomadura fulvescens</name>
    <dbReference type="NCBI Taxonomy" id="46160"/>
    <lineage>
        <taxon>Bacteria</taxon>
        <taxon>Bacillati</taxon>
        <taxon>Actinomycetota</taxon>
        <taxon>Actinomycetes</taxon>
        <taxon>Streptosporangiales</taxon>
        <taxon>Thermomonosporaceae</taxon>
        <taxon>Actinomadura</taxon>
    </lineage>
</organism>
<dbReference type="SFLD" id="SFLDG01129">
    <property type="entry name" value="C1.5:_HAD__Beta-PGM__Phosphata"/>
    <property type="match status" value="1"/>
</dbReference>
<name>A0ABN3PCG0_9ACTN</name>
<dbReference type="SUPFAM" id="SSF56784">
    <property type="entry name" value="HAD-like"/>
    <property type="match status" value="1"/>
</dbReference>
<dbReference type="EMBL" id="BAAATD010000001">
    <property type="protein sequence ID" value="GAA2578842.1"/>
    <property type="molecule type" value="Genomic_DNA"/>
</dbReference>
<sequence>MTAVPCAAVLFDTDGTLVDSTPLIERAARAWAGAYGIDPDEFLAGAHGRRTSDRIAEFLSPGEVRAATERLDGLEAELLAEGGVVALPGVPALLNSMNGLPWAIVTSMDTGQLRARTRVAGVPLPEVVVTADEVTRGKPDPEGYLLAAHRLGVRAGDCVVVEDAPAGIRAGKQAGATVIAVTTSHAPGELAEADLVIPDLAGVTATKTGLLLPTTA</sequence>
<dbReference type="PANTHER" id="PTHR43481:SF4">
    <property type="entry name" value="GLYCEROL-1-PHOSPHATE PHOSPHOHYDROLASE 1-RELATED"/>
    <property type="match status" value="1"/>
</dbReference>
<reference evidence="1 2" key="1">
    <citation type="journal article" date="2019" name="Int. J. Syst. Evol. Microbiol.">
        <title>The Global Catalogue of Microorganisms (GCM) 10K type strain sequencing project: providing services to taxonomists for standard genome sequencing and annotation.</title>
        <authorList>
            <consortium name="The Broad Institute Genomics Platform"/>
            <consortium name="The Broad Institute Genome Sequencing Center for Infectious Disease"/>
            <person name="Wu L."/>
            <person name="Ma J."/>
        </authorList>
    </citation>
    <scope>NUCLEOTIDE SEQUENCE [LARGE SCALE GENOMIC DNA]</scope>
    <source>
        <strain evidence="1 2">JCM 6833</strain>
    </source>
</reference>